<name>A0AAD4MMY0_9BILA</name>
<comment type="caution">
    <text evidence="3">The sequence shown here is derived from an EMBL/GenBank/DDBJ whole genome shotgun (WGS) entry which is preliminary data.</text>
</comment>
<gene>
    <name evidence="3" type="ORF">DdX_17023</name>
</gene>
<evidence type="ECO:0000313" key="3">
    <source>
        <dbReference type="EMBL" id="KAI1699930.1"/>
    </source>
</evidence>
<feature type="chain" id="PRO_5042189281" evidence="2">
    <location>
        <begin position="25"/>
        <end position="170"/>
    </location>
</feature>
<keyword evidence="4" id="KW-1185">Reference proteome</keyword>
<sequence>MPSSSIILICFSLLFISLISHAESSRNIREISQSLSASGDEQDIQNLIAMLKRNGFTEENELQEALRVLRPEKFGNAKTQQSRKRRHAPAHQPNSDSPTALLAPPYDAESQNFQQSPALPGLKPEEDAPNFASEETVPISPAAESKAENKEEGIIEGVVHRVQAIFSAPE</sequence>
<organism evidence="3 4">
    <name type="scientific">Ditylenchus destructor</name>
    <dbReference type="NCBI Taxonomy" id="166010"/>
    <lineage>
        <taxon>Eukaryota</taxon>
        <taxon>Metazoa</taxon>
        <taxon>Ecdysozoa</taxon>
        <taxon>Nematoda</taxon>
        <taxon>Chromadorea</taxon>
        <taxon>Rhabditida</taxon>
        <taxon>Tylenchina</taxon>
        <taxon>Tylenchomorpha</taxon>
        <taxon>Sphaerularioidea</taxon>
        <taxon>Anguinidae</taxon>
        <taxon>Anguininae</taxon>
        <taxon>Ditylenchus</taxon>
    </lineage>
</organism>
<evidence type="ECO:0000313" key="4">
    <source>
        <dbReference type="Proteomes" id="UP001201812"/>
    </source>
</evidence>
<dbReference type="Proteomes" id="UP001201812">
    <property type="component" value="Unassembled WGS sequence"/>
</dbReference>
<accession>A0AAD4MMY0</accession>
<feature type="signal peptide" evidence="2">
    <location>
        <begin position="1"/>
        <end position="24"/>
    </location>
</feature>
<feature type="region of interest" description="Disordered" evidence="1">
    <location>
        <begin position="68"/>
        <end position="152"/>
    </location>
</feature>
<reference evidence="3" key="1">
    <citation type="submission" date="2022-01" db="EMBL/GenBank/DDBJ databases">
        <title>Genome Sequence Resource for Two Populations of Ditylenchus destructor, the Migratory Endoparasitic Phytonematode.</title>
        <authorList>
            <person name="Zhang H."/>
            <person name="Lin R."/>
            <person name="Xie B."/>
        </authorList>
    </citation>
    <scope>NUCLEOTIDE SEQUENCE</scope>
    <source>
        <strain evidence="3">BazhouSP</strain>
    </source>
</reference>
<evidence type="ECO:0000256" key="2">
    <source>
        <dbReference type="SAM" id="SignalP"/>
    </source>
</evidence>
<dbReference type="EMBL" id="JAKKPZ010000162">
    <property type="protein sequence ID" value="KAI1699930.1"/>
    <property type="molecule type" value="Genomic_DNA"/>
</dbReference>
<dbReference type="AlphaFoldDB" id="A0AAD4MMY0"/>
<protein>
    <submittedName>
        <fullName evidence="3">Uncharacterized protein</fullName>
    </submittedName>
</protein>
<evidence type="ECO:0000256" key="1">
    <source>
        <dbReference type="SAM" id="MobiDB-lite"/>
    </source>
</evidence>
<proteinExistence type="predicted"/>
<keyword evidence="2" id="KW-0732">Signal</keyword>